<dbReference type="PANTHER" id="PTHR19959:SF119">
    <property type="entry name" value="FUNGAL LIPASE-LIKE DOMAIN-CONTAINING PROTEIN"/>
    <property type="match status" value="1"/>
</dbReference>
<organism evidence="2 3">
    <name type="scientific">Streptomyces xanthii</name>
    <dbReference type="NCBI Taxonomy" id="2768069"/>
    <lineage>
        <taxon>Bacteria</taxon>
        <taxon>Bacillati</taxon>
        <taxon>Actinomycetota</taxon>
        <taxon>Actinomycetes</taxon>
        <taxon>Kitasatosporales</taxon>
        <taxon>Streptomycetaceae</taxon>
        <taxon>Streptomyces</taxon>
    </lineage>
</organism>
<dbReference type="InterPro" id="IPR011990">
    <property type="entry name" value="TPR-like_helical_dom_sf"/>
</dbReference>
<feature type="region of interest" description="Disordered" evidence="1">
    <location>
        <begin position="544"/>
        <end position="574"/>
    </location>
</feature>
<dbReference type="SMART" id="SM00028">
    <property type="entry name" value="TPR"/>
    <property type="match status" value="4"/>
</dbReference>
<dbReference type="SUPFAM" id="SSF48452">
    <property type="entry name" value="TPR-like"/>
    <property type="match status" value="2"/>
</dbReference>
<gene>
    <name evidence="2" type="ORF">IAG42_32150</name>
</gene>
<accession>A0A7H1BGE5</accession>
<dbReference type="PANTHER" id="PTHR19959">
    <property type="entry name" value="KINESIN LIGHT CHAIN"/>
    <property type="match status" value="1"/>
</dbReference>
<dbReference type="Pfam" id="PF13374">
    <property type="entry name" value="TPR_10"/>
    <property type="match status" value="4"/>
</dbReference>
<evidence type="ECO:0000313" key="2">
    <source>
        <dbReference type="EMBL" id="QNS07800.1"/>
    </source>
</evidence>
<dbReference type="Proteomes" id="UP000516428">
    <property type="component" value="Chromosome"/>
</dbReference>
<dbReference type="EMBL" id="CP061281">
    <property type="protein sequence ID" value="QNS07800.1"/>
    <property type="molecule type" value="Genomic_DNA"/>
</dbReference>
<dbReference type="KEGG" id="sxn:IAG42_32150"/>
<keyword evidence="3" id="KW-1185">Reference proteome</keyword>
<dbReference type="AlphaFoldDB" id="A0A7H1BGE5"/>
<sequence>MLGTERDLVEARRRVEDTRRRTAGAPGRHVLPALGEALGHLSALLVERPEHHDELTEVEAELVDVCRQLAGVDAAQWRAALATALYRQALTLGVLGWRSRALEPARESVELTRLLVRDEGEGRLPALAASLTCLGNQLAELGRHEEALALMREAVGVRGGVAGARRGPSSPQDEAELASAESDLGIKLGEMGRRQEAATVLGRALERYEALRPAGAAALPHWVTVFALVRELTALGRAEEARPLMGWAAAQYRELARTQPDMMALFVETLRRYGWSMTEDGRLAPAEAVQGPVDPAVRDRVRRRSEQGLALASAGEYGPAHGAAQDAVDLCRQALEAGAGRHMSIELARCLHNLALVAAWSGRRAEALTAVDEAVRLYRGAVAHDPDVVRPLLASSLDSLGTRLATLGRHPAALAAAEESAALHRRLDQAEPGMHQSELARVLNNLGIRLTDNDRHEDSLRIAREVVDLYRQSLRTGRQDGPEATLGLVHALANLALRLARTGRDEEILAPTMEAVRLLTEQSGTHPRSDDAALAESLGRLGDRLIRGGHRGPGRSVTRTAQQLRRRPPPADFE</sequence>
<evidence type="ECO:0000256" key="1">
    <source>
        <dbReference type="SAM" id="MobiDB-lite"/>
    </source>
</evidence>
<evidence type="ECO:0000313" key="3">
    <source>
        <dbReference type="Proteomes" id="UP000516428"/>
    </source>
</evidence>
<proteinExistence type="predicted"/>
<dbReference type="RefSeq" id="WP_188340462.1">
    <property type="nucleotide sequence ID" value="NZ_CP061281.1"/>
</dbReference>
<protein>
    <submittedName>
        <fullName evidence="2">Tetratricopeptide repeat protein</fullName>
    </submittedName>
</protein>
<reference evidence="2 3" key="1">
    <citation type="submission" date="2020-09" db="EMBL/GenBank/DDBJ databases">
        <title>A novel species.</title>
        <authorList>
            <person name="Gao J."/>
        </authorList>
    </citation>
    <scope>NUCLEOTIDE SEQUENCE [LARGE SCALE GENOMIC DNA]</scope>
    <source>
        <strain evidence="2 3">CRXT-Y-14</strain>
    </source>
</reference>
<name>A0A7H1BGE5_9ACTN</name>
<dbReference type="Gene3D" id="1.25.40.10">
    <property type="entry name" value="Tetratricopeptide repeat domain"/>
    <property type="match status" value="3"/>
</dbReference>
<dbReference type="InterPro" id="IPR019734">
    <property type="entry name" value="TPR_rpt"/>
</dbReference>